<protein>
    <recommendedName>
        <fullName evidence="1">non-specific serine/threonine protein kinase</fullName>
        <ecNumber evidence="1">2.7.11.1</ecNumber>
    </recommendedName>
</protein>
<organism evidence="6 7">
    <name type="scientific">Paramuricea clavata</name>
    <name type="common">Red gorgonian</name>
    <name type="synonym">Violescent sea-whip</name>
    <dbReference type="NCBI Taxonomy" id="317549"/>
    <lineage>
        <taxon>Eukaryota</taxon>
        <taxon>Metazoa</taxon>
        <taxon>Cnidaria</taxon>
        <taxon>Anthozoa</taxon>
        <taxon>Octocorallia</taxon>
        <taxon>Malacalcyonacea</taxon>
        <taxon>Plexauridae</taxon>
        <taxon>Paramuricea</taxon>
    </lineage>
</organism>
<dbReference type="EMBL" id="CACRXK020002712">
    <property type="protein sequence ID" value="CAB3995705.1"/>
    <property type="molecule type" value="Genomic_DNA"/>
</dbReference>
<proteinExistence type="predicted"/>
<dbReference type="InterPro" id="IPR000719">
    <property type="entry name" value="Prot_kinase_dom"/>
</dbReference>
<name>A0A7D9I1Q4_PARCT</name>
<dbReference type="SUPFAM" id="SSF56112">
    <property type="entry name" value="Protein kinase-like (PK-like)"/>
    <property type="match status" value="1"/>
</dbReference>
<dbReference type="SMART" id="SM00969">
    <property type="entry name" value="SOCS_box"/>
    <property type="match status" value="1"/>
</dbReference>
<keyword evidence="2" id="KW-0808">Transferase</keyword>
<dbReference type="AlphaFoldDB" id="A0A7D9I1Q4"/>
<dbReference type="CDD" id="cd03716">
    <property type="entry name" value="SOCS_ASB_like"/>
    <property type="match status" value="1"/>
</dbReference>
<comment type="caution">
    <text evidence="6">The sequence shown here is derived from an EMBL/GenBank/DDBJ whole genome shotgun (WGS) entry which is preliminary data.</text>
</comment>
<evidence type="ECO:0000313" key="7">
    <source>
        <dbReference type="Proteomes" id="UP001152795"/>
    </source>
</evidence>
<dbReference type="SMART" id="SM00220">
    <property type="entry name" value="S_TKc"/>
    <property type="match status" value="1"/>
</dbReference>
<keyword evidence="5" id="KW-0067">ATP-binding</keyword>
<evidence type="ECO:0000313" key="6">
    <source>
        <dbReference type="EMBL" id="CAB3995705.1"/>
    </source>
</evidence>
<evidence type="ECO:0000256" key="2">
    <source>
        <dbReference type="ARBA" id="ARBA00022679"/>
    </source>
</evidence>
<dbReference type="OrthoDB" id="10252634at2759"/>
<dbReference type="InterPro" id="IPR001496">
    <property type="entry name" value="SOCS_box"/>
</dbReference>
<dbReference type="Pfam" id="PF07525">
    <property type="entry name" value="SOCS_box"/>
    <property type="match status" value="1"/>
</dbReference>
<dbReference type="Gene3D" id="1.10.510.10">
    <property type="entry name" value="Transferase(Phosphotransferase) domain 1"/>
    <property type="match status" value="1"/>
</dbReference>
<dbReference type="GO" id="GO:0005524">
    <property type="term" value="F:ATP binding"/>
    <property type="evidence" value="ECO:0007669"/>
    <property type="project" value="UniProtKB-KW"/>
</dbReference>
<dbReference type="EC" id="2.7.11.1" evidence="1"/>
<evidence type="ECO:0000256" key="1">
    <source>
        <dbReference type="ARBA" id="ARBA00012513"/>
    </source>
</evidence>
<dbReference type="Gene3D" id="1.10.750.20">
    <property type="entry name" value="SOCS box"/>
    <property type="match status" value="1"/>
</dbReference>
<dbReference type="SUPFAM" id="SSF158235">
    <property type="entry name" value="SOCS box-like"/>
    <property type="match status" value="1"/>
</dbReference>
<reference evidence="6" key="1">
    <citation type="submission" date="2020-04" db="EMBL/GenBank/DDBJ databases">
        <authorList>
            <person name="Alioto T."/>
            <person name="Alioto T."/>
            <person name="Gomez Garrido J."/>
        </authorList>
    </citation>
    <scope>NUCLEOTIDE SEQUENCE</scope>
    <source>
        <strain evidence="6">A484AB</strain>
    </source>
</reference>
<evidence type="ECO:0000256" key="5">
    <source>
        <dbReference type="ARBA" id="ARBA00022840"/>
    </source>
</evidence>
<dbReference type="InterPro" id="IPR011009">
    <property type="entry name" value="Kinase-like_dom_sf"/>
</dbReference>
<sequence length="348" mass="39112">MAEGTDSLVEMMKNLRFDILNPEEPSQQVETTPSLQESCRRTIIRAVGLDRLCKASELPVPKPMVNFLAGELSTNDFFVNRNSLNSENISNCIYPAQCLLDNRTVMLKCIGPCMKSPELASAMKAWGDLEHAHLMRCFAEFKQNKHDILIFEHAPHSFSDIQTKLRNSNGSIPENLIWRAFAQLCEVLVFLRSRSLEYEKLKPECIAFDSEGNLKLDNLLLYMPFKEDEMMDGMAVDDEGLKGIYTSPEVINEEPSDKSIIWTVGCCAYEMATLRPAYAIQGTDMFSALNEIMQGNPPPPLPASYTEDFRNLIDSCLRSEAETRPSIEELLRVAKEKAGPVQGSIVSL</sequence>
<dbReference type="GO" id="GO:0004674">
    <property type="term" value="F:protein serine/threonine kinase activity"/>
    <property type="evidence" value="ECO:0007669"/>
    <property type="project" value="UniProtKB-EC"/>
</dbReference>
<keyword evidence="7" id="KW-1185">Reference proteome</keyword>
<evidence type="ECO:0000256" key="3">
    <source>
        <dbReference type="ARBA" id="ARBA00022741"/>
    </source>
</evidence>
<dbReference type="PROSITE" id="PS50011">
    <property type="entry name" value="PROTEIN_KINASE_DOM"/>
    <property type="match status" value="1"/>
</dbReference>
<dbReference type="PANTHER" id="PTHR43671">
    <property type="entry name" value="SERINE/THREONINE-PROTEIN KINASE NEK"/>
    <property type="match status" value="1"/>
</dbReference>
<accession>A0A7D9I1Q4</accession>
<dbReference type="InterPro" id="IPR050660">
    <property type="entry name" value="NEK_Ser/Thr_kinase"/>
</dbReference>
<gene>
    <name evidence="6" type="ORF">PACLA_8A080832</name>
</gene>
<dbReference type="PROSITE" id="PS50225">
    <property type="entry name" value="SOCS"/>
    <property type="match status" value="1"/>
</dbReference>
<keyword evidence="3" id="KW-0547">Nucleotide-binding</keyword>
<evidence type="ECO:0000256" key="4">
    <source>
        <dbReference type="ARBA" id="ARBA00022777"/>
    </source>
</evidence>
<keyword evidence="4 6" id="KW-0418">Kinase</keyword>
<dbReference type="Pfam" id="PF00069">
    <property type="entry name" value="Pkinase"/>
    <property type="match status" value="1"/>
</dbReference>
<dbReference type="Proteomes" id="UP001152795">
    <property type="component" value="Unassembled WGS sequence"/>
</dbReference>
<dbReference type="PANTHER" id="PTHR43671:SF13">
    <property type="entry name" value="SERINE_THREONINE-PROTEIN KINASE NEK2"/>
    <property type="match status" value="1"/>
</dbReference>
<dbReference type="GO" id="GO:0035556">
    <property type="term" value="P:intracellular signal transduction"/>
    <property type="evidence" value="ECO:0007669"/>
    <property type="project" value="InterPro"/>
</dbReference>
<dbReference type="InterPro" id="IPR036036">
    <property type="entry name" value="SOCS_box-like_dom_sf"/>
</dbReference>